<gene>
    <name evidence="2" type="ORF">LCGC14_2567940</name>
</gene>
<proteinExistence type="predicted"/>
<dbReference type="Gene3D" id="2.10.260.10">
    <property type="match status" value="1"/>
</dbReference>
<sequence>MVKKLTKHGNSYALVIDKPILELLRVTPDTPFEIVTDGQCLVLTPVRDPEEEKKFKDALGVVHKRFGRAMKRLAQ</sequence>
<dbReference type="SUPFAM" id="SSF89447">
    <property type="entry name" value="AbrB/MazE/MraZ-like"/>
    <property type="match status" value="1"/>
</dbReference>
<protein>
    <recommendedName>
        <fullName evidence="1">SpoVT-AbrB domain-containing protein</fullName>
    </recommendedName>
</protein>
<dbReference type="GO" id="GO:0003677">
    <property type="term" value="F:DNA binding"/>
    <property type="evidence" value="ECO:0007669"/>
    <property type="project" value="InterPro"/>
</dbReference>
<evidence type="ECO:0000259" key="1">
    <source>
        <dbReference type="SMART" id="SM00966"/>
    </source>
</evidence>
<organism evidence="2">
    <name type="scientific">marine sediment metagenome</name>
    <dbReference type="NCBI Taxonomy" id="412755"/>
    <lineage>
        <taxon>unclassified sequences</taxon>
        <taxon>metagenomes</taxon>
        <taxon>ecological metagenomes</taxon>
    </lineage>
</organism>
<comment type="caution">
    <text evidence="2">The sequence shown here is derived from an EMBL/GenBank/DDBJ whole genome shotgun (WGS) entry which is preliminary data.</text>
</comment>
<feature type="domain" description="SpoVT-AbrB" evidence="1">
    <location>
        <begin position="6"/>
        <end position="51"/>
    </location>
</feature>
<dbReference type="EMBL" id="LAZR01042565">
    <property type="protein sequence ID" value="KKL09229.1"/>
    <property type="molecule type" value="Genomic_DNA"/>
</dbReference>
<dbReference type="AlphaFoldDB" id="A0A0F9AI41"/>
<accession>A0A0F9AI41</accession>
<evidence type="ECO:0000313" key="2">
    <source>
        <dbReference type="EMBL" id="KKL09229.1"/>
    </source>
</evidence>
<dbReference type="SMART" id="SM00966">
    <property type="entry name" value="SpoVT_AbrB"/>
    <property type="match status" value="1"/>
</dbReference>
<reference evidence="2" key="1">
    <citation type="journal article" date="2015" name="Nature">
        <title>Complex archaea that bridge the gap between prokaryotes and eukaryotes.</title>
        <authorList>
            <person name="Spang A."/>
            <person name="Saw J.H."/>
            <person name="Jorgensen S.L."/>
            <person name="Zaremba-Niedzwiedzka K."/>
            <person name="Martijn J."/>
            <person name="Lind A.E."/>
            <person name="van Eijk R."/>
            <person name="Schleper C."/>
            <person name="Guy L."/>
            <person name="Ettema T.J."/>
        </authorList>
    </citation>
    <scope>NUCLEOTIDE SEQUENCE</scope>
</reference>
<name>A0A0F9AI41_9ZZZZ</name>
<dbReference type="InterPro" id="IPR037914">
    <property type="entry name" value="SpoVT-AbrB_sf"/>
</dbReference>
<dbReference type="InterPro" id="IPR007159">
    <property type="entry name" value="SpoVT-AbrB_dom"/>
</dbReference>